<protein>
    <recommendedName>
        <fullName evidence="6">Aminopeptidase P N-terminal domain-containing protein</fullName>
    </recommendedName>
</protein>
<evidence type="ECO:0000256" key="1">
    <source>
        <dbReference type="ARBA" id="ARBA00001936"/>
    </source>
</evidence>
<evidence type="ECO:0000259" key="6">
    <source>
        <dbReference type="SMART" id="SM01011"/>
    </source>
</evidence>
<dbReference type="InterPro" id="IPR052433">
    <property type="entry name" value="X-Pro_dipept-like"/>
</dbReference>
<dbReference type="SUPFAM" id="SSF55920">
    <property type="entry name" value="Creatinase/aminopeptidase"/>
    <property type="match status" value="1"/>
</dbReference>
<gene>
    <name evidence="7" type="ORF">OXX778_LOCUS9908</name>
</gene>
<dbReference type="InterPro" id="IPR029149">
    <property type="entry name" value="Creatin/AminoP/Spt16_N"/>
</dbReference>
<dbReference type="PANTHER" id="PTHR43226">
    <property type="entry name" value="XAA-PRO AMINOPEPTIDASE 3"/>
    <property type="match status" value="1"/>
</dbReference>
<evidence type="ECO:0000313" key="7">
    <source>
        <dbReference type="EMBL" id="CAF0870543.1"/>
    </source>
</evidence>
<dbReference type="CDD" id="cd01087">
    <property type="entry name" value="Prolidase"/>
    <property type="match status" value="1"/>
</dbReference>
<proteinExistence type="inferred from homology"/>
<dbReference type="InterPro" id="IPR036005">
    <property type="entry name" value="Creatinase/aminopeptidase-like"/>
</dbReference>
<dbReference type="Pfam" id="PF05195">
    <property type="entry name" value="AMP_N"/>
    <property type="match status" value="1"/>
</dbReference>
<evidence type="ECO:0000256" key="2">
    <source>
        <dbReference type="ARBA" id="ARBA00008766"/>
    </source>
</evidence>
<evidence type="ECO:0000313" key="8">
    <source>
        <dbReference type="Proteomes" id="UP000663879"/>
    </source>
</evidence>
<dbReference type="GO" id="GO:0070006">
    <property type="term" value="F:metalloaminopeptidase activity"/>
    <property type="evidence" value="ECO:0007669"/>
    <property type="project" value="InterPro"/>
</dbReference>
<accession>A0A813XBA1</accession>
<evidence type="ECO:0000256" key="4">
    <source>
        <dbReference type="ARBA" id="ARBA00022801"/>
    </source>
</evidence>
<dbReference type="OrthoDB" id="4215474at2759"/>
<evidence type="ECO:0000256" key="5">
    <source>
        <dbReference type="ARBA" id="ARBA00023211"/>
    </source>
</evidence>
<dbReference type="SMART" id="SM01011">
    <property type="entry name" value="AMP_N"/>
    <property type="match status" value="1"/>
</dbReference>
<dbReference type="Pfam" id="PF00557">
    <property type="entry name" value="Peptidase_M24"/>
    <property type="match status" value="1"/>
</dbReference>
<dbReference type="GO" id="GO:0030145">
    <property type="term" value="F:manganese ion binding"/>
    <property type="evidence" value="ECO:0007669"/>
    <property type="project" value="InterPro"/>
</dbReference>
<keyword evidence="3" id="KW-0479">Metal-binding</keyword>
<dbReference type="InterPro" id="IPR000994">
    <property type="entry name" value="Pept_M24"/>
</dbReference>
<reference evidence="7" key="1">
    <citation type="submission" date="2021-02" db="EMBL/GenBank/DDBJ databases">
        <authorList>
            <person name="Nowell W R."/>
        </authorList>
    </citation>
    <scope>NUCLEOTIDE SEQUENCE</scope>
    <source>
        <strain evidence="7">Ploen Becks lab</strain>
    </source>
</reference>
<dbReference type="Gene3D" id="3.40.350.10">
    <property type="entry name" value="Creatinase/prolidase N-terminal domain"/>
    <property type="match status" value="1"/>
</dbReference>
<keyword evidence="4" id="KW-0378">Hydrolase</keyword>
<dbReference type="InterPro" id="IPR007865">
    <property type="entry name" value="Aminopep_P_N"/>
</dbReference>
<organism evidence="7 8">
    <name type="scientific">Brachionus calyciflorus</name>
    <dbReference type="NCBI Taxonomy" id="104777"/>
    <lineage>
        <taxon>Eukaryota</taxon>
        <taxon>Metazoa</taxon>
        <taxon>Spiralia</taxon>
        <taxon>Gnathifera</taxon>
        <taxon>Rotifera</taxon>
        <taxon>Eurotatoria</taxon>
        <taxon>Monogononta</taxon>
        <taxon>Pseudotrocha</taxon>
        <taxon>Ploima</taxon>
        <taxon>Brachionidae</taxon>
        <taxon>Brachionus</taxon>
    </lineage>
</organism>
<comment type="cofactor">
    <cofactor evidence="1">
        <name>Mn(2+)</name>
        <dbReference type="ChEBI" id="CHEBI:29035"/>
    </cofactor>
</comment>
<dbReference type="PANTHER" id="PTHR43226:SF4">
    <property type="entry name" value="XAA-PRO AMINOPEPTIDASE 3"/>
    <property type="match status" value="1"/>
</dbReference>
<feature type="domain" description="Aminopeptidase P N-terminal" evidence="6">
    <location>
        <begin position="73"/>
        <end position="248"/>
    </location>
</feature>
<dbReference type="Proteomes" id="UP000663879">
    <property type="component" value="Unassembled WGS sequence"/>
</dbReference>
<dbReference type="GO" id="GO:0005739">
    <property type="term" value="C:mitochondrion"/>
    <property type="evidence" value="ECO:0007669"/>
    <property type="project" value="TreeGrafter"/>
</dbReference>
<name>A0A813XBA1_9BILA</name>
<comment type="caution">
    <text evidence="7">The sequence shown here is derived from an EMBL/GenBank/DDBJ whole genome shotgun (WGS) entry which is preliminary data.</text>
</comment>
<comment type="similarity">
    <text evidence="2">Belongs to the peptidase M24B family.</text>
</comment>
<dbReference type="EMBL" id="CAJNOC010001508">
    <property type="protein sequence ID" value="CAF0870543.1"/>
    <property type="molecule type" value="Genomic_DNA"/>
</dbReference>
<dbReference type="SUPFAM" id="SSF53092">
    <property type="entry name" value="Creatinase/prolidase N-terminal domain"/>
    <property type="match status" value="1"/>
</dbReference>
<keyword evidence="8" id="KW-1185">Reference proteome</keyword>
<sequence>MLRKIIPKHSNKFIHSSILKYSSFNNDGNITIKKCGGGKQIVSELGQPTYWTHPHLFHTPNPSEFNKQVTPGITRQEFEQRRFNYVTNLTNYQMLYFSTKLSSSEKTKYSSMPLNQWIQNGFDINTIDHNFIAVIPSSMTTYMAPDVPYPFRQNSDFMYLTGFNEPDSVLVISRTGDDRNSFKTAIFVKEKNPKKELWDGPCTGPENIKNLCGIEYAYPISDFKNYLDSLVKESNPNKKISLWRYPTENVVKHESGPNVFNEKIESSLENFIEECKSNRLIDMNEQESVDGSAAASYFNTSRYFVQICRVVKSKAELNLMKKACDISSEAFINSMKISHPFINESLIYSKFDFDCKIRGSEYLGYIPVIAGGNRATTLHYIRNNQIIKNGELVLMDAGCQYNEYVSDITRAWPVSGKFSREQRELYQACLNVQKHCISNCAPGISIQKLYFIMMRKLADELSQIGIIDRKEYEGYAKQDDLETSPLPFNYMKKLTNFCAHDVGHYLGLDVHDCPEVSKQNDLEPNTAITIEPGIYIRHDDESVPARYRGIGIRIEDDIVITDNGYQILSDKCPKEIDDLEKLLNSK</sequence>
<dbReference type="Gene3D" id="3.90.230.10">
    <property type="entry name" value="Creatinase/methionine aminopeptidase superfamily"/>
    <property type="match status" value="1"/>
</dbReference>
<evidence type="ECO:0000256" key="3">
    <source>
        <dbReference type="ARBA" id="ARBA00022723"/>
    </source>
</evidence>
<dbReference type="GO" id="GO:0006508">
    <property type="term" value="P:proteolysis"/>
    <property type="evidence" value="ECO:0007669"/>
    <property type="project" value="TreeGrafter"/>
</dbReference>
<keyword evidence="5" id="KW-0464">Manganese</keyword>
<dbReference type="AlphaFoldDB" id="A0A813XBA1"/>